<keyword evidence="2" id="KW-1185">Reference proteome</keyword>
<sequence>MVGLKYKAYGESGACCGEEKTASYASESKQHAVVDLCAQGVGWKTHTLNMERN</sequence>
<dbReference type="Proteomes" id="UP000008311">
    <property type="component" value="Unassembled WGS sequence"/>
</dbReference>
<gene>
    <name evidence="1" type="ORF">RCOM_0959190</name>
</gene>
<dbReference type="AlphaFoldDB" id="B9SE71"/>
<name>B9SE71_RICCO</name>
<dbReference type="InParanoid" id="B9SE71"/>
<organism evidence="1 2">
    <name type="scientific">Ricinus communis</name>
    <name type="common">Castor bean</name>
    <dbReference type="NCBI Taxonomy" id="3988"/>
    <lineage>
        <taxon>Eukaryota</taxon>
        <taxon>Viridiplantae</taxon>
        <taxon>Streptophyta</taxon>
        <taxon>Embryophyta</taxon>
        <taxon>Tracheophyta</taxon>
        <taxon>Spermatophyta</taxon>
        <taxon>Magnoliopsida</taxon>
        <taxon>eudicotyledons</taxon>
        <taxon>Gunneridae</taxon>
        <taxon>Pentapetalae</taxon>
        <taxon>rosids</taxon>
        <taxon>fabids</taxon>
        <taxon>Malpighiales</taxon>
        <taxon>Euphorbiaceae</taxon>
        <taxon>Acalyphoideae</taxon>
        <taxon>Acalypheae</taxon>
        <taxon>Ricinus</taxon>
    </lineage>
</organism>
<proteinExistence type="predicted"/>
<accession>B9SE71</accession>
<evidence type="ECO:0000313" key="2">
    <source>
        <dbReference type="Proteomes" id="UP000008311"/>
    </source>
</evidence>
<dbReference type="EMBL" id="EQ973935">
    <property type="protein sequence ID" value="EEF38030.1"/>
    <property type="molecule type" value="Genomic_DNA"/>
</dbReference>
<reference evidence="2" key="1">
    <citation type="journal article" date="2010" name="Nat. Biotechnol.">
        <title>Draft genome sequence of the oilseed species Ricinus communis.</title>
        <authorList>
            <person name="Chan A.P."/>
            <person name="Crabtree J."/>
            <person name="Zhao Q."/>
            <person name="Lorenzi H."/>
            <person name="Orvis J."/>
            <person name="Puiu D."/>
            <person name="Melake-Berhan A."/>
            <person name="Jones K.M."/>
            <person name="Redman J."/>
            <person name="Chen G."/>
            <person name="Cahoon E.B."/>
            <person name="Gedil M."/>
            <person name="Stanke M."/>
            <person name="Haas B.J."/>
            <person name="Wortman J.R."/>
            <person name="Fraser-Liggett C.M."/>
            <person name="Ravel J."/>
            <person name="Rabinowicz P.D."/>
        </authorList>
    </citation>
    <scope>NUCLEOTIDE SEQUENCE [LARGE SCALE GENOMIC DNA]</scope>
    <source>
        <strain evidence="2">cv. Hale</strain>
    </source>
</reference>
<evidence type="ECO:0000313" key="1">
    <source>
        <dbReference type="EMBL" id="EEF38030.1"/>
    </source>
</evidence>
<protein>
    <submittedName>
        <fullName evidence="1">Uncharacterized protein</fullName>
    </submittedName>
</protein>